<accession>A0AAU6TRT0</accession>
<protein>
    <submittedName>
        <fullName evidence="1">Uncharacterized protein</fullName>
    </submittedName>
</protein>
<sequence>MPNKKLITLTEVAKKISIRYGKLINIAKEIGLITTEYCYLCRKGPGKTQHRYYYEGELFYDLNATRKDLETNQRFAVQQVSPKFLEIIYEYLHKEIN</sequence>
<organism evidence="1">
    <name type="scientific">bacterium 19GA11TI05</name>
    <dbReference type="NCBI Taxonomy" id="2920688"/>
    <lineage>
        <taxon>Bacteria</taxon>
    </lineage>
</organism>
<name>A0AAU6TRT0_UNCXX</name>
<dbReference type="AlphaFoldDB" id="A0AAU6TRT0"/>
<evidence type="ECO:0000313" key="1">
    <source>
        <dbReference type="EMBL" id="XAG64461.1"/>
    </source>
</evidence>
<gene>
    <name evidence="1" type="ORF">MRM81_13385</name>
</gene>
<proteinExistence type="predicted"/>
<reference evidence="1" key="1">
    <citation type="submission" date="2022-03" db="EMBL/GenBank/DDBJ databases">
        <title>Sea Food Isolates.</title>
        <authorList>
            <person name="Li c."/>
        </authorList>
    </citation>
    <scope>NUCLEOTIDE SEQUENCE</scope>
    <source>
        <strain evidence="1">19GA11TI05</strain>
    </source>
</reference>
<dbReference type="EMBL" id="CP095362">
    <property type="protein sequence ID" value="XAG64461.1"/>
    <property type="molecule type" value="Genomic_DNA"/>
</dbReference>